<evidence type="ECO:0000313" key="2">
    <source>
        <dbReference type="EMBL" id="KAB8037800.1"/>
    </source>
</evidence>
<dbReference type="EMBL" id="WFLM01000004">
    <property type="protein sequence ID" value="KAB8037800.1"/>
    <property type="molecule type" value="Genomic_DNA"/>
</dbReference>
<name>A0A6N6VQW2_9BACT</name>
<feature type="region of interest" description="Disordered" evidence="1">
    <location>
        <begin position="1"/>
        <end position="20"/>
    </location>
</feature>
<dbReference type="OrthoDB" id="9909007at2"/>
<reference evidence="2 3" key="1">
    <citation type="submission" date="2019-10" db="EMBL/GenBank/DDBJ databases">
        <title>New species of Slilvanegrellaceae.</title>
        <authorList>
            <person name="Pitt A."/>
            <person name="Hahn M.W."/>
        </authorList>
    </citation>
    <scope>NUCLEOTIDE SEQUENCE [LARGE SCALE GENOMIC DNA]</scope>
    <source>
        <strain evidence="2 3">SP-Ram-0.45-NSY-1</strain>
    </source>
</reference>
<keyword evidence="3" id="KW-1185">Reference proteome</keyword>
<proteinExistence type="predicted"/>
<sequence length="70" mass="8079">MTNKKHHSKDTHEYKEGHNEGYIEGQKDILKIFDDILSTGQTDVSKIGNTNNSKYVEIKKKIIEIMKTSK</sequence>
<protein>
    <submittedName>
        <fullName evidence="2">Uncharacterized protein</fullName>
    </submittedName>
</protein>
<dbReference type="AlphaFoldDB" id="A0A6N6VQW2"/>
<dbReference type="Proteomes" id="UP000437748">
    <property type="component" value="Unassembled WGS sequence"/>
</dbReference>
<dbReference type="RefSeq" id="WP_153420877.1">
    <property type="nucleotide sequence ID" value="NZ_WFLM01000004.1"/>
</dbReference>
<comment type="caution">
    <text evidence="2">The sequence shown here is derived from an EMBL/GenBank/DDBJ whole genome shotgun (WGS) entry which is preliminary data.</text>
</comment>
<accession>A0A6N6VQW2</accession>
<feature type="compositionally biased region" description="Basic and acidic residues" evidence="1">
    <location>
        <begin position="10"/>
        <end position="20"/>
    </location>
</feature>
<organism evidence="2 3">
    <name type="scientific">Silvanigrella paludirubra</name>
    <dbReference type="NCBI Taxonomy" id="2499159"/>
    <lineage>
        <taxon>Bacteria</taxon>
        <taxon>Pseudomonadati</taxon>
        <taxon>Bdellovibrionota</taxon>
        <taxon>Oligoflexia</taxon>
        <taxon>Silvanigrellales</taxon>
        <taxon>Silvanigrellaceae</taxon>
        <taxon>Silvanigrella</taxon>
    </lineage>
</organism>
<evidence type="ECO:0000313" key="3">
    <source>
        <dbReference type="Proteomes" id="UP000437748"/>
    </source>
</evidence>
<gene>
    <name evidence="2" type="ORF">GCL60_11540</name>
</gene>
<evidence type="ECO:0000256" key="1">
    <source>
        <dbReference type="SAM" id="MobiDB-lite"/>
    </source>
</evidence>